<dbReference type="HOGENOM" id="CLU_1340785_0_0_2"/>
<protein>
    <submittedName>
        <fullName evidence="1">Uncharacterized protein</fullName>
    </submittedName>
</protein>
<dbReference type="OrthoDB" id="43584at2157"/>
<organism evidence="1 2">
    <name type="scientific">Metallosphaera yellowstonensis MK1</name>
    <dbReference type="NCBI Taxonomy" id="671065"/>
    <lineage>
        <taxon>Archaea</taxon>
        <taxon>Thermoproteota</taxon>
        <taxon>Thermoprotei</taxon>
        <taxon>Sulfolobales</taxon>
        <taxon>Sulfolobaceae</taxon>
        <taxon>Metallosphaera</taxon>
    </lineage>
</organism>
<accession>H2C1Q9</accession>
<keyword evidence="2" id="KW-1185">Reference proteome</keyword>
<reference evidence="1 2" key="1">
    <citation type="submission" date="2012-01" db="EMBL/GenBank/DDBJ databases">
        <title>Improved High-Quality Draft sequence of Metallosphaera yellowstonensis MK1.</title>
        <authorList>
            <consortium name="US DOE Joint Genome Institute"/>
            <person name="Lucas S."/>
            <person name="Han J."/>
            <person name="Cheng J.-F."/>
            <person name="Goodwin L."/>
            <person name="Pitluck S."/>
            <person name="Peters L."/>
            <person name="Teshima H."/>
            <person name="Detter J.C."/>
            <person name="Han C."/>
            <person name="Tapia R."/>
            <person name="Land M."/>
            <person name="Hauser L."/>
            <person name="Kyrpides N."/>
            <person name="Kozubal M."/>
            <person name="Macur R.E."/>
            <person name="Jay Z."/>
            <person name="Inskeep W."/>
            <person name="Woyke T."/>
        </authorList>
    </citation>
    <scope>NUCLEOTIDE SEQUENCE [LARGE SCALE GENOMIC DNA]</scope>
    <source>
        <strain evidence="1 2">MK1</strain>
    </source>
</reference>
<dbReference type="Proteomes" id="UP000003980">
    <property type="component" value="Unassembled WGS sequence"/>
</dbReference>
<dbReference type="RefSeq" id="WP_009070675.1">
    <property type="nucleotide sequence ID" value="NZ_JH597761.1"/>
</dbReference>
<evidence type="ECO:0000313" key="2">
    <source>
        <dbReference type="Proteomes" id="UP000003980"/>
    </source>
</evidence>
<name>H2C1Q9_9CREN</name>
<dbReference type="EMBL" id="JH597761">
    <property type="protein sequence ID" value="EHP70180.1"/>
    <property type="molecule type" value="Genomic_DNA"/>
</dbReference>
<proteinExistence type="predicted"/>
<sequence length="208" mass="24352">MIIGIGKSPLSYFVWKYMSEYVCNPLYPYPLFYDAKGDLLTSKLAYIGYLRKLQVKRNEVRIAVYPDYVLPHKARVNLSPLNSIEFVVPIHSLENDMVIVEELKSLGFKVYYGYASDSRYRSYTLNDFLRAVKGRKWYLGVSTRHELEEALRYDFDGIDITGYVLGRNKDRKNSSLLKERVKELIIKVKQKRITDFTVFHIAEVRKGL</sequence>
<dbReference type="eggNOG" id="arCOG08466">
    <property type="taxonomic scope" value="Archaea"/>
</dbReference>
<evidence type="ECO:0000313" key="1">
    <source>
        <dbReference type="EMBL" id="EHP70180.1"/>
    </source>
</evidence>
<gene>
    <name evidence="1" type="ORF">MetMK1DRAFT_00006820</name>
</gene>
<dbReference type="AlphaFoldDB" id="H2C1Q9"/>